<dbReference type="OrthoDB" id="2094269at2759"/>
<dbReference type="PANTHER" id="PTHR48070:SF6">
    <property type="entry name" value="ESTERASE OVCA2"/>
    <property type="match status" value="1"/>
</dbReference>
<evidence type="ECO:0000256" key="1">
    <source>
        <dbReference type="ARBA" id="ARBA00022801"/>
    </source>
</evidence>
<dbReference type="EMBL" id="MCFD01000019">
    <property type="protein sequence ID" value="ORX65916.1"/>
    <property type="molecule type" value="Genomic_DNA"/>
</dbReference>
<feature type="domain" description="Serine hydrolase" evidence="2">
    <location>
        <begin position="1"/>
        <end position="208"/>
    </location>
</feature>
<dbReference type="Gene3D" id="3.40.50.1820">
    <property type="entry name" value="alpha/beta hydrolase"/>
    <property type="match status" value="1"/>
</dbReference>
<keyword evidence="4" id="KW-1185">Reference proteome</keyword>
<dbReference type="InterPro" id="IPR029058">
    <property type="entry name" value="AB_hydrolase_fold"/>
</dbReference>
<gene>
    <name evidence="3" type="ORF">DL89DRAFT_260598</name>
</gene>
<dbReference type="GO" id="GO:0016787">
    <property type="term" value="F:hydrolase activity"/>
    <property type="evidence" value="ECO:0007669"/>
    <property type="project" value="UniProtKB-KW"/>
</dbReference>
<dbReference type="RefSeq" id="XP_040739987.1">
    <property type="nucleotide sequence ID" value="XM_040885801.1"/>
</dbReference>
<dbReference type="InterPro" id="IPR005645">
    <property type="entry name" value="FSH-like_dom"/>
</dbReference>
<evidence type="ECO:0000313" key="4">
    <source>
        <dbReference type="Proteomes" id="UP000193922"/>
    </source>
</evidence>
<dbReference type="Pfam" id="PF03959">
    <property type="entry name" value="FSH1"/>
    <property type="match status" value="1"/>
</dbReference>
<dbReference type="Proteomes" id="UP000193922">
    <property type="component" value="Unassembled WGS sequence"/>
</dbReference>
<protein>
    <submittedName>
        <fullName evidence="3">Ovarian cancer-associated gene 2 protein</fullName>
    </submittedName>
</protein>
<dbReference type="PANTHER" id="PTHR48070">
    <property type="entry name" value="ESTERASE OVCA2"/>
    <property type="match status" value="1"/>
</dbReference>
<dbReference type="GO" id="GO:0005737">
    <property type="term" value="C:cytoplasm"/>
    <property type="evidence" value="ECO:0007669"/>
    <property type="project" value="TreeGrafter"/>
</dbReference>
<comment type="caution">
    <text evidence="3">The sequence shown here is derived from an EMBL/GenBank/DDBJ whole genome shotgun (WGS) entry which is preliminary data.</text>
</comment>
<reference evidence="3 4" key="1">
    <citation type="submission" date="2016-07" db="EMBL/GenBank/DDBJ databases">
        <title>Pervasive Adenine N6-methylation of Active Genes in Fungi.</title>
        <authorList>
            <consortium name="DOE Joint Genome Institute"/>
            <person name="Mondo S.J."/>
            <person name="Dannebaum R.O."/>
            <person name="Kuo R.C."/>
            <person name="Labutti K."/>
            <person name="Haridas S."/>
            <person name="Kuo A."/>
            <person name="Salamov A."/>
            <person name="Ahrendt S.R."/>
            <person name="Lipzen A."/>
            <person name="Sullivan W."/>
            <person name="Andreopoulos W.B."/>
            <person name="Clum A."/>
            <person name="Lindquist E."/>
            <person name="Daum C."/>
            <person name="Ramamoorthy G.K."/>
            <person name="Gryganskyi A."/>
            <person name="Culley D."/>
            <person name="Magnuson J.K."/>
            <person name="James T.Y."/>
            <person name="O'Malley M.A."/>
            <person name="Stajich J.E."/>
            <person name="Spatafora J.W."/>
            <person name="Visel A."/>
            <person name="Grigoriev I.V."/>
        </authorList>
    </citation>
    <scope>NUCLEOTIDE SEQUENCE [LARGE SCALE GENOMIC DNA]</scope>
    <source>
        <strain evidence="3 4">ATCC 12442</strain>
    </source>
</reference>
<keyword evidence="1" id="KW-0378">Hydrolase</keyword>
<proteinExistence type="predicted"/>
<name>A0A1Y1VY32_9FUNG</name>
<dbReference type="AlphaFoldDB" id="A0A1Y1VY32"/>
<dbReference type="GO" id="GO:0005634">
    <property type="term" value="C:nucleus"/>
    <property type="evidence" value="ECO:0007669"/>
    <property type="project" value="TreeGrafter"/>
</dbReference>
<dbReference type="InterPro" id="IPR050593">
    <property type="entry name" value="LovG"/>
</dbReference>
<accession>A0A1Y1VY32</accession>
<organism evidence="3 4">
    <name type="scientific">Linderina pennispora</name>
    <dbReference type="NCBI Taxonomy" id="61395"/>
    <lineage>
        <taxon>Eukaryota</taxon>
        <taxon>Fungi</taxon>
        <taxon>Fungi incertae sedis</taxon>
        <taxon>Zoopagomycota</taxon>
        <taxon>Kickxellomycotina</taxon>
        <taxon>Kickxellomycetes</taxon>
        <taxon>Kickxellales</taxon>
        <taxon>Kickxellaceae</taxon>
        <taxon>Linderina</taxon>
    </lineage>
</organism>
<evidence type="ECO:0000313" key="3">
    <source>
        <dbReference type="EMBL" id="ORX65916.1"/>
    </source>
</evidence>
<dbReference type="SUPFAM" id="SSF53474">
    <property type="entry name" value="alpha/beta-Hydrolases"/>
    <property type="match status" value="1"/>
</dbReference>
<sequence length="230" mass="25568">MSAKPKILCLHGYAENGELFQIKSRNFRRVVGDNAELVYPTAPIDVGILRATAEELLSPNGGNDFRNFSWWWTKSAQRIEVRGLDKSLKAIAQILNEQGPFDGILGFSQGACFASLICALLEGREGYDFGVPVDHPPLKFIMLSGGVVMEIGELRKVLDTPFTTPSMHMMGTLDTVIDIKGSRELASRFPDPVIYEFVGGHFLPNTPHCRRAMRAFLKPFIPVDEEPESN</sequence>
<evidence type="ECO:0000259" key="2">
    <source>
        <dbReference type="Pfam" id="PF03959"/>
    </source>
</evidence>
<dbReference type="GeneID" id="63802449"/>
<dbReference type="STRING" id="61395.A0A1Y1VY32"/>